<feature type="region of interest" description="Disordered" evidence="2">
    <location>
        <begin position="126"/>
        <end position="178"/>
    </location>
</feature>
<evidence type="ECO:0000313" key="7">
    <source>
        <dbReference type="Proteomes" id="UP000054937"/>
    </source>
</evidence>
<feature type="coiled-coil region" evidence="1">
    <location>
        <begin position="1123"/>
        <end position="1189"/>
    </location>
</feature>
<dbReference type="InterPro" id="IPR050365">
    <property type="entry name" value="TIM50"/>
</dbReference>
<reference evidence="6 7" key="1">
    <citation type="journal article" date="2015" name="Sci. Rep.">
        <title>Genome of the facultative scuticociliatosis pathogen Pseudocohnilembus persalinus provides insight into its virulence through horizontal gene transfer.</title>
        <authorList>
            <person name="Xiong J."/>
            <person name="Wang G."/>
            <person name="Cheng J."/>
            <person name="Tian M."/>
            <person name="Pan X."/>
            <person name="Warren A."/>
            <person name="Jiang C."/>
            <person name="Yuan D."/>
            <person name="Miao W."/>
        </authorList>
    </citation>
    <scope>NUCLEOTIDE SEQUENCE [LARGE SCALE GENOMIC DNA]</scope>
    <source>
        <strain evidence="6">36N120E</strain>
    </source>
</reference>
<dbReference type="InterPro" id="IPR023214">
    <property type="entry name" value="HAD_sf"/>
</dbReference>
<name>A0A0V0R514_PSEPJ</name>
<feature type="region of interest" description="Disordered" evidence="2">
    <location>
        <begin position="989"/>
        <end position="1020"/>
    </location>
</feature>
<keyword evidence="3" id="KW-1133">Transmembrane helix</keyword>
<evidence type="ECO:0000259" key="5">
    <source>
        <dbReference type="PROSITE" id="PS50969"/>
    </source>
</evidence>
<feature type="region of interest" description="Disordered" evidence="2">
    <location>
        <begin position="1062"/>
        <end position="1081"/>
    </location>
</feature>
<feature type="compositionally biased region" description="Low complexity" evidence="2">
    <location>
        <begin position="490"/>
        <end position="503"/>
    </location>
</feature>
<dbReference type="InterPro" id="IPR004274">
    <property type="entry name" value="FCP1_dom"/>
</dbReference>
<keyword evidence="1" id="KW-0175">Coiled coil</keyword>
<dbReference type="Proteomes" id="UP000054937">
    <property type="component" value="Unassembled WGS sequence"/>
</dbReference>
<dbReference type="FunFam" id="3.40.50.1000:FF:000184">
    <property type="entry name" value="Uncharacterized protein"/>
    <property type="match status" value="1"/>
</dbReference>
<dbReference type="InterPro" id="IPR012337">
    <property type="entry name" value="RNaseH-like_sf"/>
</dbReference>
<feature type="transmembrane region" description="Helical" evidence="3">
    <location>
        <begin position="316"/>
        <end position="347"/>
    </location>
</feature>
<evidence type="ECO:0000256" key="2">
    <source>
        <dbReference type="SAM" id="MobiDB-lite"/>
    </source>
</evidence>
<dbReference type="CDD" id="cd07521">
    <property type="entry name" value="HAD_FCP1-like"/>
    <property type="match status" value="1"/>
</dbReference>
<dbReference type="InterPro" id="IPR002156">
    <property type="entry name" value="RNaseH_domain"/>
</dbReference>
<gene>
    <name evidence="6" type="ORF">PPERSA_08613</name>
</gene>
<feature type="compositionally biased region" description="Low complexity" evidence="2">
    <location>
        <begin position="1001"/>
        <end position="1014"/>
    </location>
</feature>
<protein>
    <submittedName>
        <fullName evidence="6">Ribonuclease H-like domain</fullName>
    </submittedName>
</protein>
<dbReference type="PROSITE" id="PS50879">
    <property type="entry name" value="RNASE_H_1"/>
    <property type="match status" value="1"/>
</dbReference>
<dbReference type="GO" id="GO:0004523">
    <property type="term" value="F:RNA-DNA hybrid ribonuclease activity"/>
    <property type="evidence" value="ECO:0007669"/>
    <property type="project" value="InterPro"/>
</dbReference>
<dbReference type="CDD" id="cd09279">
    <property type="entry name" value="RNase_HI_like"/>
    <property type="match status" value="1"/>
</dbReference>
<keyword evidence="7" id="KW-1185">Reference proteome</keyword>
<feature type="compositionally biased region" description="Polar residues" evidence="2">
    <location>
        <begin position="137"/>
        <end position="157"/>
    </location>
</feature>
<accession>A0A0V0R514</accession>
<dbReference type="InterPro" id="IPR036397">
    <property type="entry name" value="RNaseH_sf"/>
</dbReference>
<comment type="caution">
    <text evidence="6">The sequence shown here is derived from an EMBL/GenBank/DDBJ whole genome shotgun (WGS) entry which is preliminary data.</text>
</comment>
<dbReference type="Gene3D" id="3.30.420.10">
    <property type="entry name" value="Ribonuclease H-like superfamily/Ribonuclease H"/>
    <property type="match status" value="1"/>
</dbReference>
<sequence>MQDKDISQQAQTILEDFVQLKKQTFYSKRFITVNSEGYFIYYKDESRKELRGNYNLQEFEIKKSDKKNEENREQVYGKEKQKEIEKLKNSYENIINSYNNNGYLKGDQTEQKEFYLEYNSDFQTQKQSSSMKSYQKYNNDNSSHLPKNNTSTLVNEKSSNSISGVSQQQSQLQQSGKVISSQNTIYHNQSQTQKQQEQQKQKGQKKEILPQFKKLVIVEQNYELQQQNKKESLYQKIDRGKFLSFFDKQFANKNNISYKSENYYTYDENIDLKQKGEIKQKIDDFLSNFIRNRFFLTDVDSCGLKIFTQKKQVSKFGLVFGTLVSGFYLGIYLALILAYLYFVYLVFHIPIINDNKAGFATIIVPVLGFLFYMIMVPVFVFIDKYGQRSMKMVSRVQKRLNQSKDAEFKDKKSFINCEIKQGDQYRVISEKYLNCGINEVLFALTNLNYENRKEFSPLLSDLQYDKSQSNYKNMNIFNCYYGNQQKKENGNQNQNHLQLQQNGDGKSDQNFEQKQYNQQVVIEVMKKISKEKLQEQKEQGADYKDILYYIAEFGYVKGEIYILRLYKIERFDIESCLITYYGENEWNKNIIQKQDQQKNQKKMSFLEQKRAECKFLVEVLKIQDGVSAYCLKDLEKLILKQKSQIFSDYNLYLQEKYDQINIIDQKERNEEIQELEKQLQIAITEQKQSIPNKNQNNQTFELNAQNIEKTINMAKNVETTINMAKNVKKAQVQAPKLSPRYSSPFHNNNNFDNLQGKKIQVQLNNINKPYILAENQNRHKNENGNKNNKNVVELNQQPNNINKNIEIQLKNNEQNLSKKNNIANQQKQIQIAKNGTGNQEIDQNIQQVSQIKNIAIQQQNANISQKNNFNNIINNDNQQKQQSKNFQPQSITQQLQMKKKQIDQQFLQGPVSQQQNQQLQQKDEQQQQFLQKQDKIAFQNAYNSNNNKNIQNLNLISKSQNFGQELFDVQRQSVPNFVSYQNFNNLGQNSQKQQKSDLQENNNINNNQNNQIQQSQKPDKVQIMPKYSPLKNENYLVNKGMHMHNNEFEELQSQSLNLGKYGLNSFSSQTSPSTPVKQKNQNQTFLGPNLQVSQQQLFLNQGKSQVQNQQQKQQIQEWVDQDEAQLKNENEKILIQNRNIQNQQSNQNNQNKQNRQNIQNLQNQEEKSKFDLTNQKQTINKNIQNYKEQAARSKSPLVNEGQGLKKLPRDSKKIYTLVLDMDETLIHTFDFSSADYGFYRRPYCTEFLNQLSQHYEIVVFTAAQKDYADKVLNCIDREGAISHRLYRDHLFFNNMRKVKDLRILGREMSKTIIVDNLKENFELQPENGFHISDFRGHKHDKELDYLMKFLLQIAQNQVQDIRPHLKQATNFIEKLRNLDKNQRLNKSLDPKQQLKNQQQQQQYYVVMSKLMKPKLVKTKQTLQKYQDIDNNLYVKTFYDMNQAQQFYDPLKDMYNQIYKTEKDFKTLEKEYKHKFLIQNEQQKIQEAKLSESQKLEQKSQNKIDTNDECEKTGKIKNTLQNEDKKTTKKYVKKESDIKQKNQEQDIQEDEKLVQKEEKDEKNVKKEENNLKEQEKESKEQQQQFKKKDQQFGNKDNFEFSKQASEEDQKKFNKFLMYFYKHDIKLFEKGKQIVQQYGENSNYVMFFDGACQGNPGLSGAGYIIKTGSNQVVFKNSLFLGLPRTNNQAEYFGFIYGLYSCFLLGIKKIDVFGDSQLILKQVGGEYRVKKAELKPFHELAMNLYNSFDQIKLGHIDREFNFEADELSRKTIKYSYGSKKNK</sequence>
<organism evidence="6 7">
    <name type="scientific">Pseudocohnilembus persalinus</name>
    <name type="common">Ciliate</name>
    <dbReference type="NCBI Taxonomy" id="266149"/>
    <lineage>
        <taxon>Eukaryota</taxon>
        <taxon>Sar</taxon>
        <taxon>Alveolata</taxon>
        <taxon>Ciliophora</taxon>
        <taxon>Intramacronucleata</taxon>
        <taxon>Oligohymenophorea</taxon>
        <taxon>Scuticociliatia</taxon>
        <taxon>Philasterida</taxon>
        <taxon>Pseudocohnilembidae</taxon>
        <taxon>Pseudocohnilembus</taxon>
    </lineage>
</organism>
<dbReference type="InterPro" id="IPR036412">
    <property type="entry name" value="HAD-like_sf"/>
</dbReference>
<feature type="domain" description="FCP1 homology" evidence="5">
    <location>
        <begin position="1210"/>
        <end position="1353"/>
    </location>
</feature>
<dbReference type="PROSITE" id="PS50969">
    <property type="entry name" value="FCP1"/>
    <property type="match status" value="1"/>
</dbReference>
<feature type="compositionally biased region" description="Low complexity" evidence="2">
    <location>
        <begin position="126"/>
        <end position="136"/>
    </location>
</feature>
<dbReference type="OrthoDB" id="303039at2759"/>
<feature type="domain" description="RNase H type-1" evidence="4">
    <location>
        <begin position="1638"/>
        <end position="1770"/>
    </location>
</feature>
<feature type="region of interest" description="Disordered" evidence="2">
    <location>
        <begin position="1524"/>
        <end position="1589"/>
    </location>
</feature>
<evidence type="ECO:0000256" key="1">
    <source>
        <dbReference type="SAM" id="Coils"/>
    </source>
</evidence>
<feature type="region of interest" description="Disordered" evidence="2">
    <location>
        <begin position="489"/>
        <end position="509"/>
    </location>
</feature>
<dbReference type="EMBL" id="LDAU01000046">
    <property type="protein sequence ID" value="KRX09581.1"/>
    <property type="molecule type" value="Genomic_DNA"/>
</dbReference>
<evidence type="ECO:0000256" key="3">
    <source>
        <dbReference type="SAM" id="Phobius"/>
    </source>
</evidence>
<dbReference type="SUPFAM" id="SSF56784">
    <property type="entry name" value="HAD-like"/>
    <property type="match status" value="1"/>
</dbReference>
<evidence type="ECO:0000259" key="4">
    <source>
        <dbReference type="PROSITE" id="PS50879"/>
    </source>
</evidence>
<evidence type="ECO:0000313" key="6">
    <source>
        <dbReference type="EMBL" id="KRX09581.1"/>
    </source>
</evidence>
<feature type="compositionally biased region" description="Polar residues" evidence="2">
    <location>
        <begin position="1064"/>
        <end position="1081"/>
    </location>
</feature>
<dbReference type="SUPFAM" id="SSF53098">
    <property type="entry name" value="Ribonuclease H-like"/>
    <property type="match status" value="1"/>
</dbReference>
<feature type="transmembrane region" description="Helical" evidence="3">
    <location>
        <begin position="359"/>
        <end position="382"/>
    </location>
</feature>
<dbReference type="InParanoid" id="A0A0V0R514"/>
<dbReference type="Pfam" id="PF13456">
    <property type="entry name" value="RVT_3"/>
    <property type="match status" value="1"/>
</dbReference>
<dbReference type="PANTHER" id="PTHR12210">
    <property type="entry name" value="DULLARD PROTEIN PHOSPHATASE"/>
    <property type="match status" value="1"/>
</dbReference>
<dbReference type="Pfam" id="PF03031">
    <property type="entry name" value="NIF"/>
    <property type="match status" value="1"/>
</dbReference>
<feature type="compositionally biased region" description="Basic and acidic residues" evidence="2">
    <location>
        <begin position="1532"/>
        <end position="1589"/>
    </location>
</feature>
<keyword evidence="3" id="KW-0472">Membrane</keyword>
<feature type="compositionally biased region" description="Low complexity" evidence="2">
    <location>
        <begin position="158"/>
        <end position="175"/>
    </location>
</feature>
<dbReference type="GO" id="GO:0003676">
    <property type="term" value="F:nucleic acid binding"/>
    <property type="evidence" value="ECO:0007669"/>
    <property type="project" value="InterPro"/>
</dbReference>
<feature type="region of interest" description="Disordered" evidence="2">
    <location>
        <begin position="1489"/>
        <end position="1508"/>
    </location>
</feature>
<dbReference type="SMART" id="SM00577">
    <property type="entry name" value="CPDc"/>
    <property type="match status" value="1"/>
</dbReference>
<proteinExistence type="predicted"/>
<dbReference type="Gene3D" id="3.40.50.1000">
    <property type="entry name" value="HAD superfamily/HAD-like"/>
    <property type="match status" value="1"/>
</dbReference>
<keyword evidence="3" id="KW-0812">Transmembrane</keyword>